<evidence type="ECO:0000256" key="8">
    <source>
        <dbReference type="SAM" id="Phobius"/>
    </source>
</evidence>
<dbReference type="AlphaFoldDB" id="A0A1G7W8L3"/>
<feature type="transmembrane region" description="Helical" evidence="8">
    <location>
        <begin position="46"/>
        <end position="69"/>
    </location>
</feature>
<dbReference type="GO" id="GO:0017004">
    <property type="term" value="P:cytochrome complex assembly"/>
    <property type="evidence" value="ECO:0007669"/>
    <property type="project" value="InterPro"/>
</dbReference>
<evidence type="ECO:0000256" key="3">
    <source>
        <dbReference type="ARBA" id="ARBA00022475"/>
    </source>
</evidence>
<dbReference type="Pfam" id="PF13520">
    <property type="entry name" value="AA_permease_2"/>
    <property type="match status" value="1"/>
</dbReference>
<feature type="transmembrane region" description="Helical" evidence="8">
    <location>
        <begin position="360"/>
        <end position="379"/>
    </location>
</feature>
<dbReference type="Proteomes" id="UP000199296">
    <property type="component" value="Unassembled WGS sequence"/>
</dbReference>
<protein>
    <submittedName>
        <fullName evidence="9">Amino acid transporter</fullName>
    </submittedName>
</protein>
<feature type="transmembrane region" description="Helical" evidence="8">
    <location>
        <begin position="90"/>
        <end position="112"/>
    </location>
</feature>
<evidence type="ECO:0000256" key="2">
    <source>
        <dbReference type="ARBA" id="ARBA00022448"/>
    </source>
</evidence>
<evidence type="ECO:0000256" key="6">
    <source>
        <dbReference type="ARBA" id="ARBA00023136"/>
    </source>
</evidence>
<feature type="compositionally biased region" description="Basic and acidic residues" evidence="7">
    <location>
        <begin position="694"/>
        <end position="708"/>
    </location>
</feature>
<dbReference type="GO" id="GO:0005886">
    <property type="term" value="C:plasma membrane"/>
    <property type="evidence" value="ECO:0007669"/>
    <property type="project" value="UniProtKB-SubCell"/>
</dbReference>
<dbReference type="PRINTS" id="PR01411">
    <property type="entry name" value="CCMFBIOGNSIS"/>
</dbReference>
<keyword evidence="2" id="KW-0813">Transport</keyword>
<dbReference type="GO" id="GO:0015232">
    <property type="term" value="F:heme transmembrane transporter activity"/>
    <property type="evidence" value="ECO:0007669"/>
    <property type="project" value="InterPro"/>
</dbReference>
<feature type="transmembrane region" description="Helical" evidence="8">
    <location>
        <begin position="132"/>
        <end position="150"/>
    </location>
</feature>
<evidence type="ECO:0000256" key="5">
    <source>
        <dbReference type="ARBA" id="ARBA00022989"/>
    </source>
</evidence>
<keyword evidence="6 8" id="KW-0472">Membrane</keyword>
<organism evidence="9 10">
    <name type="scientific">Psychroflexus sediminis</name>
    <dbReference type="NCBI Taxonomy" id="470826"/>
    <lineage>
        <taxon>Bacteria</taxon>
        <taxon>Pseudomonadati</taxon>
        <taxon>Bacteroidota</taxon>
        <taxon>Flavobacteriia</taxon>
        <taxon>Flavobacteriales</taxon>
        <taxon>Flavobacteriaceae</taxon>
        <taxon>Psychroflexus</taxon>
    </lineage>
</organism>
<feature type="transmembrane region" description="Helical" evidence="8">
    <location>
        <begin position="419"/>
        <end position="436"/>
    </location>
</feature>
<feature type="region of interest" description="Disordered" evidence="7">
    <location>
        <begin position="694"/>
        <end position="725"/>
    </location>
</feature>
<feature type="transmembrane region" description="Helical" evidence="8">
    <location>
        <begin position="202"/>
        <end position="224"/>
    </location>
</feature>
<evidence type="ECO:0000313" key="9">
    <source>
        <dbReference type="EMBL" id="SDG68324.1"/>
    </source>
</evidence>
<dbReference type="PROSITE" id="PS00218">
    <property type="entry name" value="AMINO_ACID_PERMEASE_1"/>
    <property type="match status" value="1"/>
</dbReference>
<keyword evidence="3" id="KW-1003">Cell membrane</keyword>
<keyword evidence="4 8" id="KW-0812">Transmembrane</keyword>
<reference evidence="9 10" key="1">
    <citation type="submission" date="2016-10" db="EMBL/GenBank/DDBJ databases">
        <authorList>
            <person name="de Groot N.N."/>
        </authorList>
    </citation>
    <scope>NUCLEOTIDE SEQUENCE [LARGE SCALE GENOMIC DNA]</scope>
    <source>
        <strain evidence="9 10">DSM 19803</strain>
    </source>
</reference>
<gene>
    <name evidence="9" type="ORF">SAMN04488027_10566</name>
</gene>
<dbReference type="GO" id="GO:0006865">
    <property type="term" value="P:amino acid transport"/>
    <property type="evidence" value="ECO:0007669"/>
    <property type="project" value="InterPro"/>
</dbReference>
<evidence type="ECO:0000313" key="10">
    <source>
        <dbReference type="Proteomes" id="UP000199296"/>
    </source>
</evidence>
<feature type="transmembrane region" description="Helical" evidence="8">
    <location>
        <begin position="236"/>
        <end position="259"/>
    </location>
</feature>
<dbReference type="InterPro" id="IPR004840">
    <property type="entry name" value="Amino_acid_permease_CS"/>
</dbReference>
<evidence type="ECO:0000256" key="1">
    <source>
        <dbReference type="ARBA" id="ARBA00004651"/>
    </source>
</evidence>
<dbReference type="PANTHER" id="PTHR42770">
    <property type="entry name" value="AMINO ACID TRANSPORTER-RELATED"/>
    <property type="match status" value="1"/>
</dbReference>
<dbReference type="RefSeq" id="WP_093367090.1">
    <property type="nucleotide sequence ID" value="NZ_FNCW01000005.1"/>
</dbReference>
<accession>A0A1G7W8L3</accession>
<proteinExistence type="predicted"/>
<dbReference type="InterPro" id="IPR003568">
    <property type="entry name" value="Cyt_c_biogenesis_CcmF"/>
</dbReference>
<dbReference type="OrthoDB" id="9806937at2"/>
<keyword evidence="10" id="KW-1185">Reference proteome</keyword>
<dbReference type="InterPro" id="IPR050367">
    <property type="entry name" value="APC_superfamily"/>
</dbReference>
<keyword evidence="5 8" id="KW-1133">Transmembrane helix</keyword>
<feature type="compositionally biased region" description="Acidic residues" evidence="7">
    <location>
        <begin position="709"/>
        <end position="725"/>
    </location>
</feature>
<feature type="transmembrane region" description="Helical" evidence="8">
    <location>
        <begin position="20"/>
        <end position="40"/>
    </location>
</feature>
<sequence length="725" mass="79183">MSKTTKNQSSLSRTLSLRVAISIGVGIMVGAGIFVFPGIASGQAGPAAMLSFLLAGSIAFIVALCTAELATAMPESGGGYYFVSRTFGPFWGMLIGIGQWLGLVFASAFYLYGFGSYLLDLLKEIGYQPGDPIILIGLATALLLTFINIMGTKSAGRLQNNVVLILTGILTLLFIYGVLQAFGIIGETSLPAPFAPMGYSPVFGVSALIFTSYLGFVQIATVGGEIINPQRNLPRALVASVLIVLCLYLLALFVTNSVLPVNQLKELGETAIVEVARSLIGDIGALIVLFAGLLATFSSANASILSSSRTIFALSKDRLVPEWVSDIHERFGTPHRALFLVGLPIVGILFIGKLEVLAEVASLLHLVIYGLICACVLKLRKKRPVWYVPGFKTPGYPVIPAVGMLAGFGLIFFMKPLSLMLGGSVLLVSALYYLAYAKGKTLTDPSPPHIEPQLRQPRILLPIALPLEKPIPLAILRNFTDLEVLLLGYKELKEQTSPEQFEEEDDGESQKELDKVKKELEDESFDVITELVFTRDVSQAIDNVILEYDCQALLVVKPIEELSRLLIPVYDINQLSKRYATVIYELTKASNLPASLMFIESDESSEDSENENTKDTSAMKSKAIKRLKQAGVQRNKIETSALKVSSISEAVEEKSESDDLVILVEANAKERENFINRIREKISNKIECPLLVVLEEREREEDTEREDSPAEDVEDVEEDKENNAS</sequence>
<dbReference type="PANTHER" id="PTHR42770:SF11">
    <property type="entry name" value="INNER MEMBRANE TRANSPORT PROTEIN YBAT"/>
    <property type="match status" value="1"/>
</dbReference>
<dbReference type="STRING" id="470826.SAMN04488027_10566"/>
<comment type="subcellular location">
    <subcellularLocation>
        <location evidence="1">Cell membrane</location>
        <topology evidence="1">Multi-pass membrane protein</topology>
    </subcellularLocation>
</comment>
<dbReference type="InterPro" id="IPR002293">
    <property type="entry name" value="AA/rel_permease1"/>
</dbReference>
<evidence type="ECO:0000256" key="7">
    <source>
        <dbReference type="SAM" id="MobiDB-lite"/>
    </source>
</evidence>
<feature type="transmembrane region" description="Helical" evidence="8">
    <location>
        <begin position="391"/>
        <end position="413"/>
    </location>
</feature>
<feature type="transmembrane region" description="Helical" evidence="8">
    <location>
        <begin position="279"/>
        <end position="300"/>
    </location>
</feature>
<name>A0A1G7W8L3_9FLAO</name>
<feature type="transmembrane region" description="Helical" evidence="8">
    <location>
        <begin position="162"/>
        <end position="182"/>
    </location>
</feature>
<dbReference type="Gene3D" id="1.20.1740.10">
    <property type="entry name" value="Amino acid/polyamine transporter I"/>
    <property type="match status" value="1"/>
</dbReference>
<feature type="transmembrane region" description="Helical" evidence="8">
    <location>
        <begin position="337"/>
        <end position="354"/>
    </location>
</feature>
<evidence type="ECO:0000256" key="4">
    <source>
        <dbReference type="ARBA" id="ARBA00022692"/>
    </source>
</evidence>
<dbReference type="EMBL" id="FNCW01000005">
    <property type="protein sequence ID" value="SDG68324.1"/>
    <property type="molecule type" value="Genomic_DNA"/>
</dbReference>